<sequence>MNDEEFDKYLEDACDELDQKYQGLVDEFGFGSHDNFVVEYEKQSLMFFDKEKLNRPGFCGGSNS</sequence>
<dbReference type="RefSeq" id="WP_015281135.1">
    <property type="nucleotide sequence ID" value="NC_019940.1"/>
</dbReference>
<evidence type="ECO:0000313" key="1">
    <source>
        <dbReference type="EMBL" id="AGA91000.1"/>
    </source>
</evidence>
<gene>
    <name evidence="1" type="ORF">Thimo_2254</name>
</gene>
<dbReference type="HOGENOM" id="CLU_2866423_0_0_6"/>
<reference evidence="1 2" key="1">
    <citation type="submission" date="2011-09" db="EMBL/GenBank/DDBJ databases">
        <title>Complete sequence of chromosome of Thioflavicoccus mobilis 8321.</title>
        <authorList>
            <consortium name="US DOE Joint Genome Institute"/>
            <person name="Lucas S."/>
            <person name="Han J."/>
            <person name="Lapidus A."/>
            <person name="Cheng J.-F."/>
            <person name="Goodwin L."/>
            <person name="Pitluck S."/>
            <person name="Peters L."/>
            <person name="Ovchinnikova G."/>
            <person name="Lu M."/>
            <person name="Detter J.C."/>
            <person name="Han C."/>
            <person name="Tapia R."/>
            <person name="Land M."/>
            <person name="Hauser L."/>
            <person name="Kyrpides N."/>
            <person name="Ivanova N."/>
            <person name="Pagani I."/>
            <person name="Vogl K."/>
            <person name="Liu Z."/>
            <person name="Imhoff J."/>
            <person name="Thiel V."/>
            <person name="Frigaard N.-U."/>
            <person name="Bryant D."/>
            <person name="Woyke T."/>
        </authorList>
    </citation>
    <scope>NUCLEOTIDE SEQUENCE [LARGE SCALE GENOMIC DNA]</scope>
    <source>
        <strain evidence="1 2">8321</strain>
    </source>
</reference>
<dbReference type="Proteomes" id="UP000010816">
    <property type="component" value="Chromosome"/>
</dbReference>
<accession>L0H063</accession>
<name>L0H063_9GAMM</name>
<organism evidence="1 2">
    <name type="scientific">Thioflavicoccus mobilis 8321</name>
    <dbReference type="NCBI Taxonomy" id="765912"/>
    <lineage>
        <taxon>Bacteria</taxon>
        <taxon>Pseudomonadati</taxon>
        <taxon>Pseudomonadota</taxon>
        <taxon>Gammaproteobacteria</taxon>
        <taxon>Chromatiales</taxon>
        <taxon>Chromatiaceae</taxon>
        <taxon>Thioflavicoccus</taxon>
    </lineage>
</organism>
<evidence type="ECO:0000313" key="2">
    <source>
        <dbReference type="Proteomes" id="UP000010816"/>
    </source>
</evidence>
<keyword evidence="2" id="KW-1185">Reference proteome</keyword>
<dbReference type="STRING" id="765912.Thimo_2254"/>
<dbReference type="AlphaFoldDB" id="L0H063"/>
<dbReference type="KEGG" id="tmb:Thimo_2254"/>
<dbReference type="PATRIC" id="fig|765912.4.peg.2210"/>
<proteinExistence type="predicted"/>
<protein>
    <submittedName>
        <fullName evidence="1">Uncharacterized protein</fullName>
    </submittedName>
</protein>
<dbReference type="EMBL" id="CP003051">
    <property type="protein sequence ID" value="AGA91000.1"/>
    <property type="molecule type" value="Genomic_DNA"/>
</dbReference>